<sequence length="175" mass="18360">MIDTERPAYDELVARLGVPLGVEDARARWGSLVREARSGTTTLITRERWEWAALVPLSAVPGVLSGLPLVPLSTARAKLGDLVRQVAHPYEHEPVLLSRHRRPVAALVAAAGLTDGSAPRTLPTADVMLLGGGTIVLALDAHGRITASVRDQGGAEVALGTGDSIEQALDALENG</sequence>
<dbReference type="InterPro" id="IPR036165">
    <property type="entry name" value="YefM-like_sf"/>
</dbReference>
<evidence type="ECO:0000256" key="1">
    <source>
        <dbReference type="ARBA" id="ARBA00009981"/>
    </source>
</evidence>
<dbReference type="Proteomes" id="UP000295157">
    <property type="component" value="Unassembled WGS sequence"/>
</dbReference>
<name>A0A4R4N041_9ACTN</name>
<accession>A0A4R4N041</accession>
<evidence type="ECO:0000313" key="3">
    <source>
        <dbReference type="Proteomes" id="UP000295157"/>
    </source>
</evidence>
<keyword evidence="3" id="KW-1185">Reference proteome</keyword>
<dbReference type="AlphaFoldDB" id="A0A4R4N041"/>
<dbReference type="NCBIfam" id="TIGR01552">
    <property type="entry name" value="phd_fam"/>
    <property type="match status" value="1"/>
</dbReference>
<evidence type="ECO:0000313" key="2">
    <source>
        <dbReference type="EMBL" id="TDC02011.1"/>
    </source>
</evidence>
<organism evidence="2 3">
    <name type="scientific">Nonomuraea longispora</name>
    <dbReference type="NCBI Taxonomy" id="1848320"/>
    <lineage>
        <taxon>Bacteria</taxon>
        <taxon>Bacillati</taxon>
        <taxon>Actinomycetota</taxon>
        <taxon>Actinomycetes</taxon>
        <taxon>Streptosporangiales</taxon>
        <taxon>Streptosporangiaceae</taxon>
        <taxon>Nonomuraea</taxon>
    </lineage>
</organism>
<dbReference type="SUPFAM" id="SSF143120">
    <property type="entry name" value="YefM-like"/>
    <property type="match status" value="1"/>
</dbReference>
<dbReference type="Gene3D" id="3.40.1620.10">
    <property type="entry name" value="YefM-like domain"/>
    <property type="match status" value="1"/>
</dbReference>
<dbReference type="EMBL" id="SMJZ01000144">
    <property type="protein sequence ID" value="TDC02011.1"/>
    <property type="molecule type" value="Genomic_DNA"/>
</dbReference>
<protein>
    <submittedName>
        <fullName evidence="2">Type II toxin-antitoxin system prevent-host-death family antitoxin</fullName>
    </submittedName>
</protein>
<dbReference type="RefSeq" id="WP_132337499.1">
    <property type="nucleotide sequence ID" value="NZ_SMJZ01000144.1"/>
</dbReference>
<proteinExistence type="inferred from homology"/>
<gene>
    <name evidence="2" type="ORF">E1267_30430</name>
</gene>
<dbReference type="OrthoDB" id="965929at2"/>
<comment type="caution">
    <text evidence="2">The sequence shown here is derived from an EMBL/GenBank/DDBJ whole genome shotgun (WGS) entry which is preliminary data.</text>
</comment>
<comment type="similarity">
    <text evidence="1">Belongs to the phD/YefM antitoxin family.</text>
</comment>
<reference evidence="2 3" key="1">
    <citation type="submission" date="2019-02" db="EMBL/GenBank/DDBJ databases">
        <title>Draft genome sequences of novel Actinobacteria.</title>
        <authorList>
            <person name="Sahin N."/>
            <person name="Ay H."/>
            <person name="Saygin H."/>
        </authorList>
    </citation>
    <scope>NUCLEOTIDE SEQUENCE [LARGE SCALE GENOMIC DNA]</scope>
    <source>
        <strain evidence="2 3">KC201</strain>
    </source>
</reference>